<dbReference type="EMBL" id="BAABME010002515">
    <property type="protein sequence ID" value="GAA0154972.1"/>
    <property type="molecule type" value="Genomic_DNA"/>
</dbReference>
<gene>
    <name evidence="2" type="ORF">LIER_12805</name>
</gene>
<protein>
    <submittedName>
        <fullName evidence="2">Uncharacterized protein</fullName>
    </submittedName>
</protein>
<evidence type="ECO:0000313" key="2">
    <source>
        <dbReference type="EMBL" id="GAA0154972.1"/>
    </source>
</evidence>
<feature type="region of interest" description="Disordered" evidence="1">
    <location>
        <begin position="36"/>
        <end position="57"/>
    </location>
</feature>
<accession>A0AAV3PT78</accession>
<reference evidence="2 3" key="1">
    <citation type="submission" date="2024-01" db="EMBL/GenBank/DDBJ databases">
        <title>The complete chloroplast genome sequence of Lithospermum erythrorhizon: insights into the phylogenetic relationship among Boraginaceae species and the maternal lineages of purple gromwells.</title>
        <authorList>
            <person name="Okada T."/>
            <person name="Watanabe K."/>
        </authorList>
    </citation>
    <scope>NUCLEOTIDE SEQUENCE [LARGE SCALE GENOMIC DNA]</scope>
</reference>
<evidence type="ECO:0000313" key="3">
    <source>
        <dbReference type="Proteomes" id="UP001454036"/>
    </source>
</evidence>
<organism evidence="2 3">
    <name type="scientific">Lithospermum erythrorhizon</name>
    <name type="common">Purple gromwell</name>
    <name type="synonym">Lithospermum officinale var. erythrorhizon</name>
    <dbReference type="NCBI Taxonomy" id="34254"/>
    <lineage>
        <taxon>Eukaryota</taxon>
        <taxon>Viridiplantae</taxon>
        <taxon>Streptophyta</taxon>
        <taxon>Embryophyta</taxon>
        <taxon>Tracheophyta</taxon>
        <taxon>Spermatophyta</taxon>
        <taxon>Magnoliopsida</taxon>
        <taxon>eudicotyledons</taxon>
        <taxon>Gunneridae</taxon>
        <taxon>Pentapetalae</taxon>
        <taxon>asterids</taxon>
        <taxon>lamiids</taxon>
        <taxon>Boraginales</taxon>
        <taxon>Boraginaceae</taxon>
        <taxon>Boraginoideae</taxon>
        <taxon>Lithospermeae</taxon>
        <taxon>Lithospermum</taxon>
    </lineage>
</organism>
<name>A0AAV3PT78_LITER</name>
<feature type="compositionally biased region" description="Low complexity" evidence="1">
    <location>
        <begin position="37"/>
        <end position="47"/>
    </location>
</feature>
<dbReference type="AlphaFoldDB" id="A0AAV3PT78"/>
<keyword evidence="3" id="KW-1185">Reference proteome</keyword>
<evidence type="ECO:0000256" key="1">
    <source>
        <dbReference type="SAM" id="MobiDB-lite"/>
    </source>
</evidence>
<proteinExistence type="predicted"/>
<sequence>MTRRNLAETKCGQTMHTIENGREKVLELSEERETFISSSHSNGCSHSRGQSTKSNIASPLFAPPLQATALVPEAMMTGGASEDFPILDFDSGIFACRTFDDSIAIYILEEEKRACSPSQCDVFCG</sequence>
<comment type="caution">
    <text evidence="2">The sequence shown here is derived from an EMBL/GenBank/DDBJ whole genome shotgun (WGS) entry which is preliminary data.</text>
</comment>
<dbReference type="Proteomes" id="UP001454036">
    <property type="component" value="Unassembled WGS sequence"/>
</dbReference>
<feature type="compositionally biased region" description="Polar residues" evidence="1">
    <location>
        <begin position="48"/>
        <end position="57"/>
    </location>
</feature>